<organism evidence="9 10">
    <name type="scientific">Stegodyphus mimosarum</name>
    <name type="common">African social velvet spider</name>
    <dbReference type="NCBI Taxonomy" id="407821"/>
    <lineage>
        <taxon>Eukaryota</taxon>
        <taxon>Metazoa</taxon>
        <taxon>Ecdysozoa</taxon>
        <taxon>Arthropoda</taxon>
        <taxon>Chelicerata</taxon>
        <taxon>Arachnida</taxon>
        <taxon>Araneae</taxon>
        <taxon>Araneomorphae</taxon>
        <taxon>Entelegynae</taxon>
        <taxon>Eresoidea</taxon>
        <taxon>Eresidae</taxon>
        <taxon>Stegodyphus</taxon>
    </lineage>
</organism>
<evidence type="ECO:0000256" key="1">
    <source>
        <dbReference type="ARBA" id="ARBA00022723"/>
    </source>
</evidence>
<dbReference type="GO" id="GO:0043066">
    <property type="term" value="P:negative regulation of apoptotic process"/>
    <property type="evidence" value="ECO:0007669"/>
    <property type="project" value="TreeGrafter"/>
</dbReference>
<dbReference type="Gene3D" id="1.10.287.110">
    <property type="entry name" value="DnaJ domain"/>
    <property type="match status" value="1"/>
</dbReference>
<evidence type="ECO:0000313" key="9">
    <source>
        <dbReference type="EMBL" id="KFM58147.1"/>
    </source>
</evidence>
<dbReference type="CDD" id="cd06257">
    <property type="entry name" value="DnaJ"/>
    <property type="match status" value="1"/>
</dbReference>
<proteinExistence type="inferred from homology"/>
<keyword evidence="5" id="KW-0143">Chaperone</keyword>
<dbReference type="SUPFAM" id="SSF57938">
    <property type="entry name" value="DnaJ/Hsp40 cysteine-rich domain"/>
    <property type="match status" value="1"/>
</dbReference>
<dbReference type="GO" id="GO:0031072">
    <property type="term" value="F:heat shock protein binding"/>
    <property type="evidence" value="ECO:0007669"/>
    <property type="project" value="InterPro"/>
</dbReference>
<feature type="domain" description="J" evidence="7">
    <location>
        <begin position="74"/>
        <end position="139"/>
    </location>
</feature>
<keyword evidence="1 6" id="KW-0479">Metal-binding</keyword>
<dbReference type="InterPro" id="IPR036410">
    <property type="entry name" value="HSP_DnaJ_Cys-rich_dom_sf"/>
</dbReference>
<dbReference type="PROSITE" id="PS50076">
    <property type="entry name" value="DNAJ_2"/>
    <property type="match status" value="1"/>
</dbReference>
<dbReference type="GO" id="GO:0051082">
    <property type="term" value="F:unfolded protein binding"/>
    <property type="evidence" value="ECO:0007669"/>
    <property type="project" value="InterPro"/>
</dbReference>
<dbReference type="Gene3D" id="2.60.260.20">
    <property type="entry name" value="Urease metallochaperone UreE, N-terminal domain"/>
    <property type="match status" value="2"/>
</dbReference>
<dbReference type="SUPFAM" id="SSF49493">
    <property type="entry name" value="HSP40/DnaJ peptide-binding domain"/>
    <property type="match status" value="2"/>
</dbReference>
<dbReference type="GO" id="GO:0005524">
    <property type="term" value="F:ATP binding"/>
    <property type="evidence" value="ECO:0007669"/>
    <property type="project" value="InterPro"/>
</dbReference>
<dbReference type="SUPFAM" id="SSF46565">
    <property type="entry name" value="Chaperone J-domain"/>
    <property type="match status" value="1"/>
</dbReference>
<evidence type="ECO:0000256" key="4">
    <source>
        <dbReference type="ARBA" id="ARBA00022833"/>
    </source>
</evidence>
<dbReference type="InterPro" id="IPR002939">
    <property type="entry name" value="DnaJ_C"/>
</dbReference>
<dbReference type="InterPro" id="IPR001305">
    <property type="entry name" value="HSP_DnaJ_Cys-rich_dom"/>
</dbReference>
<dbReference type="InterPro" id="IPR012724">
    <property type="entry name" value="DnaJ"/>
</dbReference>
<dbReference type="PROSITE" id="PS00636">
    <property type="entry name" value="DNAJ_1"/>
    <property type="match status" value="1"/>
</dbReference>
<dbReference type="GO" id="GO:0005739">
    <property type="term" value="C:mitochondrion"/>
    <property type="evidence" value="ECO:0007669"/>
    <property type="project" value="TreeGrafter"/>
</dbReference>
<evidence type="ECO:0000313" key="10">
    <source>
        <dbReference type="Proteomes" id="UP000054359"/>
    </source>
</evidence>
<keyword evidence="2" id="KW-0677">Repeat</keyword>
<evidence type="ECO:0000259" key="7">
    <source>
        <dbReference type="PROSITE" id="PS50076"/>
    </source>
</evidence>
<dbReference type="PRINTS" id="PR00625">
    <property type="entry name" value="JDOMAIN"/>
</dbReference>
<dbReference type="HAMAP" id="MF_01152">
    <property type="entry name" value="DnaJ"/>
    <property type="match status" value="1"/>
</dbReference>
<accession>A0A087SZ58</accession>
<dbReference type="GO" id="GO:0009408">
    <property type="term" value="P:response to heat"/>
    <property type="evidence" value="ECO:0007669"/>
    <property type="project" value="InterPro"/>
</dbReference>
<sequence>MIRYSNLRPCTVRLSKCLLNFRDDISSVSKAFIFQQYFSNCTKLKCNSYLRVAEKIQPSICRAIHTSGVLSAKDYYKILGVSRNASAKEIKKAFYELAKKSHPDINKGDPEAEAKFQELSEAYEVLGDETKRKQYDQWGTTGDFAGSGASGAGFQGFSSSIDPEELFRNIFQGFRTGFPESDFAESQFGFGTHEVEMKLTFEQAARGVNKDISLSISDTCPNCNGQRCQPGTRPVKCTFCNGTGMESLSRGPFIYGSTCRKCHGTKVLIKDPCAVCDGKGTTVQRKVVTVPVPEGIEDGQTIRMQITRKKELFIRFRVAKSDYFRRDGPDIHSDVTISVCQALLGGSLRVRGLHGEIILKIPPCTSSHTRMRLEGKGIKRVTSYGYGDHYLYFKIKVPSHLSAKQKALATVFAEMENDTPGTVDGVVQTKDGKVAATSDDYVYQIRSALNEHDTENEVESGQKKSG</sequence>
<reference evidence="9 10" key="1">
    <citation type="submission" date="2013-11" db="EMBL/GenBank/DDBJ databases">
        <title>Genome sequencing of Stegodyphus mimosarum.</title>
        <authorList>
            <person name="Bechsgaard J."/>
        </authorList>
    </citation>
    <scope>NUCLEOTIDE SEQUENCE [LARGE SCALE GENOMIC DNA]</scope>
</reference>
<evidence type="ECO:0000256" key="5">
    <source>
        <dbReference type="ARBA" id="ARBA00023186"/>
    </source>
</evidence>
<evidence type="ECO:0000256" key="2">
    <source>
        <dbReference type="ARBA" id="ARBA00022737"/>
    </source>
</evidence>
<feature type="zinc finger region" description="CR-type" evidence="6">
    <location>
        <begin position="207"/>
        <end position="285"/>
    </location>
</feature>
<dbReference type="GO" id="GO:0007005">
    <property type="term" value="P:mitochondrion organization"/>
    <property type="evidence" value="ECO:0007669"/>
    <property type="project" value="TreeGrafter"/>
</dbReference>
<dbReference type="AlphaFoldDB" id="A0A087SZ58"/>
<protein>
    <submittedName>
        <fullName evidence="9">Protein tumorous imaginal disc, mitochondrial</fullName>
    </submittedName>
</protein>
<feature type="non-terminal residue" evidence="9">
    <location>
        <position position="466"/>
    </location>
</feature>
<evidence type="ECO:0000256" key="6">
    <source>
        <dbReference type="PROSITE-ProRule" id="PRU00546"/>
    </source>
</evidence>
<dbReference type="InterPro" id="IPR051938">
    <property type="entry name" value="Apopto_cytoskel_mod"/>
</dbReference>
<evidence type="ECO:0000256" key="3">
    <source>
        <dbReference type="ARBA" id="ARBA00022771"/>
    </source>
</evidence>
<evidence type="ECO:0000259" key="8">
    <source>
        <dbReference type="PROSITE" id="PS51188"/>
    </source>
</evidence>
<dbReference type="Pfam" id="PF01556">
    <property type="entry name" value="DnaJ_C"/>
    <property type="match status" value="1"/>
</dbReference>
<dbReference type="InterPro" id="IPR008971">
    <property type="entry name" value="HSP40/DnaJ_pept-bd"/>
</dbReference>
<dbReference type="EMBL" id="KK112631">
    <property type="protein sequence ID" value="KFM58147.1"/>
    <property type="molecule type" value="Genomic_DNA"/>
</dbReference>
<dbReference type="Proteomes" id="UP000054359">
    <property type="component" value="Unassembled WGS sequence"/>
</dbReference>
<dbReference type="GO" id="GO:0008270">
    <property type="term" value="F:zinc ion binding"/>
    <property type="evidence" value="ECO:0007669"/>
    <property type="project" value="UniProtKB-KW"/>
</dbReference>
<feature type="domain" description="CR-type" evidence="8">
    <location>
        <begin position="207"/>
        <end position="285"/>
    </location>
</feature>
<dbReference type="FunFam" id="2.60.260.20:FF:000005">
    <property type="entry name" value="Chaperone protein dnaJ 1, mitochondrial"/>
    <property type="match status" value="1"/>
</dbReference>
<dbReference type="PROSITE" id="PS51188">
    <property type="entry name" value="ZF_CR"/>
    <property type="match status" value="1"/>
</dbReference>
<dbReference type="OrthoDB" id="6430979at2759"/>
<dbReference type="InterPro" id="IPR018253">
    <property type="entry name" value="DnaJ_domain_CS"/>
</dbReference>
<keyword evidence="3 6" id="KW-0863">Zinc-finger</keyword>
<dbReference type="InterPro" id="IPR001623">
    <property type="entry name" value="DnaJ_domain"/>
</dbReference>
<dbReference type="SMART" id="SM00271">
    <property type="entry name" value="DnaJ"/>
    <property type="match status" value="1"/>
</dbReference>
<dbReference type="STRING" id="407821.A0A087SZ58"/>
<keyword evidence="4 6" id="KW-0862">Zinc</keyword>
<gene>
    <name evidence="9" type="ORF">X975_13076</name>
</gene>
<dbReference type="Pfam" id="PF00684">
    <property type="entry name" value="DnaJ_CXXCXGXG"/>
    <property type="match status" value="1"/>
</dbReference>
<name>A0A087SZ58_STEMI</name>
<keyword evidence="10" id="KW-1185">Reference proteome</keyword>
<dbReference type="InterPro" id="IPR036869">
    <property type="entry name" value="J_dom_sf"/>
</dbReference>
<dbReference type="Gene3D" id="2.10.230.10">
    <property type="entry name" value="Heat shock protein DnaJ, cysteine-rich domain"/>
    <property type="match status" value="1"/>
</dbReference>
<dbReference type="CDD" id="cd10747">
    <property type="entry name" value="DnaJ_C"/>
    <property type="match status" value="1"/>
</dbReference>
<dbReference type="Pfam" id="PF00226">
    <property type="entry name" value="DnaJ"/>
    <property type="match status" value="1"/>
</dbReference>
<dbReference type="OMA" id="MATDYYA"/>
<dbReference type="PANTHER" id="PTHR44145">
    <property type="entry name" value="DNAJ HOMOLOG SUBFAMILY A MEMBER 3, MITOCHONDRIAL"/>
    <property type="match status" value="1"/>
</dbReference>
<dbReference type="GO" id="GO:0006457">
    <property type="term" value="P:protein folding"/>
    <property type="evidence" value="ECO:0007669"/>
    <property type="project" value="InterPro"/>
</dbReference>
<dbReference type="CDD" id="cd10719">
    <property type="entry name" value="DnaJ_zf"/>
    <property type="match status" value="1"/>
</dbReference>
<dbReference type="PANTHER" id="PTHR44145:SF3">
    <property type="entry name" value="DNAJ HOMOLOG SUBFAMILY A MEMBER 3, MITOCHONDRIAL"/>
    <property type="match status" value="1"/>
</dbReference>